<comment type="caution">
    <text evidence="1">The sequence shown here is derived from an EMBL/GenBank/DDBJ whole genome shotgun (WGS) entry which is preliminary data.</text>
</comment>
<gene>
    <name evidence="1" type="ORF">F5876DRAFT_83127</name>
</gene>
<reference evidence="1" key="1">
    <citation type="submission" date="2022-09" db="EMBL/GenBank/DDBJ databases">
        <title>A Global Phylogenomic Analysis of the Shiitake Genus Lentinula.</title>
        <authorList>
            <consortium name="DOE Joint Genome Institute"/>
            <person name="Sierra-Patev S."/>
            <person name="Min B."/>
            <person name="Naranjo-Ortiz M."/>
            <person name="Looney B."/>
            <person name="Konkel Z."/>
            <person name="Slot J.C."/>
            <person name="Sakamoto Y."/>
            <person name="Steenwyk J.L."/>
            <person name="Rokas A."/>
            <person name="Carro J."/>
            <person name="Camarero S."/>
            <person name="Ferreira P."/>
            <person name="Molpeceres G."/>
            <person name="Ruiz-Duenas F.J."/>
            <person name="Serrano A."/>
            <person name="Henrissat B."/>
            <person name="Drula E."/>
            <person name="Hughes K.W."/>
            <person name="Mata J.L."/>
            <person name="Ishikawa N.K."/>
            <person name="Vargas-Isla R."/>
            <person name="Ushijima S."/>
            <person name="Smith C.A."/>
            <person name="Ahrendt S."/>
            <person name="Andreopoulos W."/>
            <person name="He G."/>
            <person name="Labutti K."/>
            <person name="Lipzen A."/>
            <person name="Ng V."/>
            <person name="Riley R."/>
            <person name="Sandor L."/>
            <person name="Barry K."/>
            <person name="Martinez A.T."/>
            <person name="Xiao Y."/>
            <person name="Gibbons J.G."/>
            <person name="Terashima K."/>
            <person name="Grigoriev I.V."/>
            <person name="Hibbett D.S."/>
        </authorList>
    </citation>
    <scope>NUCLEOTIDE SEQUENCE</scope>
    <source>
        <strain evidence="1">TMI1499</strain>
    </source>
</reference>
<dbReference type="EMBL" id="MU795992">
    <property type="protein sequence ID" value="KAJ3804453.1"/>
    <property type="molecule type" value="Genomic_DNA"/>
</dbReference>
<proteinExistence type="predicted"/>
<accession>A0ACC1TIP1</accession>
<sequence>MDLTDPVHRDCAPSAPYQMPVSVLLCPITHSTAYMRIPARDGTSPGIGPGQLITFPLPPVPSQPHHSSTFPLFPSLPSINTIPQSVSETWHHCIPTVHHSLPLLNQYHVPQPLPPAPTTSLNDLMQDTYTPITSPNISKGSTDFKAGPTNQQSNSQPSGSSAPFMPKPKPFNGGKPNNSGKPQNSSNSGQSGGQSPAFNHLGANGKVFPSERERRMKNNLCLFCGGKHQIADCNKQKAWESKGCAAKVDETPDTTTVVVEEESEN</sequence>
<evidence type="ECO:0000313" key="1">
    <source>
        <dbReference type="EMBL" id="KAJ3804453.1"/>
    </source>
</evidence>
<keyword evidence="2" id="KW-1185">Reference proteome</keyword>
<dbReference type="Proteomes" id="UP001163835">
    <property type="component" value="Unassembled WGS sequence"/>
</dbReference>
<protein>
    <submittedName>
        <fullName evidence="1">Uncharacterized protein</fullName>
    </submittedName>
</protein>
<name>A0ACC1TIP1_9AGAR</name>
<organism evidence="1 2">
    <name type="scientific">Lentinula aff. lateritia</name>
    <dbReference type="NCBI Taxonomy" id="2804960"/>
    <lineage>
        <taxon>Eukaryota</taxon>
        <taxon>Fungi</taxon>
        <taxon>Dikarya</taxon>
        <taxon>Basidiomycota</taxon>
        <taxon>Agaricomycotina</taxon>
        <taxon>Agaricomycetes</taxon>
        <taxon>Agaricomycetidae</taxon>
        <taxon>Agaricales</taxon>
        <taxon>Marasmiineae</taxon>
        <taxon>Omphalotaceae</taxon>
        <taxon>Lentinula</taxon>
    </lineage>
</organism>
<evidence type="ECO:0000313" key="2">
    <source>
        <dbReference type="Proteomes" id="UP001163835"/>
    </source>
</evidence>